<reference evidence="2 3" key="1">
    <citation type="submission" date="2010-12" db="EMBL/GenBank/DDBJ databases">
        <title>The Genome Sequence of Coprobacillus sp. strain 29_1.</title>
        <authorList>
            <consortium name="The Broad Institute Genome Sequencing Platform"/>
            <person name="Earl A."/>
            <person name="Ward D."/>
            <person name="Feldgarden M."/>
            <person name="Gevers D."/>
            <person name="Daigneault M."/>
            <person name="Sibley C.D."/>
            <person name="White A."/>
            <person name="Strauss J."/>
            <person name="Allen-Vercoe E."/>
            <person name="Young S.K."/>
            <person name="Zeng Q."/>
            <person name="Gargeya S."/>
            <person name="Fitzgerald M."/>
            <person name="Haas B."/>
            <person name="Abouelleil A."/>
            <person name="Alvarado L."/>
            <person name="Arachchi H.M."/>
            <person name="Berlin A."/>
            <person name="Brown A."/>
            <person name="Chapman S.B."/>
            <person name="Chen Z."/>
            <person name="Dunbar C."/>
            <person name="Freedman E."/>
            <person name="Gearin G."/>
            <person name="Gellesch M."/>
            <person name="Goldberg J."/>
            <person name="Griggs A."/>
            <person name="Gujja S."/>
            <person name="Heilman E."/>
            <person name="Heiman D."/>
            <person name="Howarth C."/>
            <person name="Larson L."/>
            <person name="Lui A."/>
            <person name="MacDonald P.J.P."/>
            <person name="Mehta T."/>
            <person name="Montmayeur A."/>
            <person name="Murphy C."/>
            <person name="Neiman D."/>
            <person name="Pearson M."/>
            <person name="Priest M."/>
            <person name="Roberts A."/>
            <person name="Saif S."/>
            <person name="Shea T."/>
            <person name="Shenoy N."/>
            <person name="Sisk P."/>
            <person name="Stolte C."/>
            <person name="Sykes S."/>
            <person name="White J."/>
            <person name="Yandava C."/>
            <person name="Nusbaum C."/>
            <person name="Birren B."/>
        </authorList>
    </citation>
    <scope>NUCLEOTIDE SEQUENCE [LARGE SCALE GENOMIC DNA]</scope>
    <source>
        <strain evidence="2 3">29_1</strain>
    </source>
</reference>
<proteinExistence type="predicted"/>
<dbReference type="InterPro" id="IPR029058">
    <property type="entry name" value="AB_hydrolase_fold"/>
</dbReference>
<accession>E7G6T8</accession>
<dbReference type="Pfam" id="PF00561">
    <property type="entry name" value="Abhydrolase_1"/>
    <property type="match status" value="1"/>
</dbReference>
<dbReference type="Proteomes" id="UP000003157">
    <property type="component" value="Unassembled WGS sequence"/>
</dbReference>
<sequence length="231" mass="26880">MLNMDIYYEIIGEGFPLVLLHGNNEDHHVFDEAVKLLAKEYQCILIDSRYHGQSIHKGDLSYQQMCEDVQAVMTHLHIEAYDVIGFSDGAIVSLLLGLSDQRLKHIVSIGANTKPCMIKPFYRFYDYVMLICLMPFCLYNSKARRTFQLIRLMQKQPQLNYKDLQKIHIPVLVMAGEYDMIKQDDTLMIGKSLPYCVVKIIKQGNHFLLRDSFQQTIKEIQLFLKTCHQEV</sequence>
<feature type="domain" description="AB hydrolase-1" evidence="1">
    <location>
        <begin position="16"/>
        <end position="114"/>
    </location>
</feature>
<dbReference type="PANTHER" id="PTHR43433:SF5">
    <property type="entry name" value="AB HYDROLASE-1 DOMAIN-CONTAINING PROTEIN"/>
    <property type="match status" value="1"/>
</dbReference>
<dbReference type="Gene3D" id="3.40.50.1820">
    <property type="entry name" value="alpha/beta hydrolase"/>
    <property type="match status" value="1"/>
</dbReference>
<dbReference type="InterPro" id="IPR050471">
    <property type="entry name" value="AB_hydrolase"/>
</dbReference>
<dbReference type="STRING" id="100884.GCA_000269565_01236"/>
<dbReference type="SUPFAM" id="SSF53474">
    <property type="entry name" value="alpha/beta-Hydrolases"/>
    <property type="match status" value="1"/>
</dbReference>
<dbReference type="GO" id="GO:0004806">
    <property type="term" value="F:triacylglycerol lipase activity"/>
    <property type="evidence" value="ECO:0007669"/>
    <property type="project" value="TreeGrafter"/>
</dbReference>
<dbReference type="AlphaFoldDB" id="E7G6T8"/>
<name>E7G6T8_9FIRM</name>
<dbReference type="HOGENOM" id="CLU_020336_50_5_9"/>
<dbReference type="EMBL" id="ADKX01000007">
    <property type="protein sequence ID" value="EFW06244.1"/>
    <property type="molecule type" value="Genomic_DNA"/>
</dbReference>
<evidence type="ECO:0000313" key="2">
    <source>
        <dbReference type="EMBL" id="EFW06244.1"/>
    </source>
</evidence>
<dbReference type="PANTHER" id="PTHR43433">
    <property type="entry name" value="HYDROLASE, ALPHA/BETA FOLD FAMILY PROTEIN"/>
    <property type="match status" value="1"/>
</dbReference>
<dbReference type="GO" id="GO:0046503">
    <property type="term" value="P:glycerolipid catabolic process"/>
    <property type="evidence" value="ECO:0007669"/>
    <property type="project" value="TreeGrafter"/>
</dbReference>
<evidence type="ECO:0000259" key="1">
    <source>
        <dbReference type="Pfam" id="PF00561"/>
    </source>
</evidence>
<keyword evidence="3" id="KW-1185">Reference proteome</keyword>
<evidence type="ECO:0000313" key="3">
    <source>
        <dbReference type="Proteomes" id="UP000003157"/>
    </source>
</evidence>
<gene>
    <name evidence="2" type="ORF">HMPREF9488_00476</name>
</gene>
<dbReference type="InterPro" id="IPR000073">
    <property type="entry name" value="AB_hydrolase_1"/>
</dbReference>
<comment type="caution">
    <text evidence="2">The sequence shown here is derived from an EMBL/GenBank/DDBJ whole genome shotgun (WGS) entry which is preliminary data.</text>
</comment>
<dbReference type="eggNOG" id="COG1073">
    <property type="taxonomic scope" value="Bacteria"/>
</dbReference>
<protein>
    <recommendedName>
        <fullName evidence="1">AB hydrolase-1 domain-containing protein</fullName>
    </recommendedName>
</protein>
<organism evidence="2 3">
    <name type="scientific">Coprobacillus cateniformis</name>
    <dbReference type="NCBI Taxonomy" id="100884"/>
    <lineage>
        <taxon>Bacteria</taxon>
        <taxon>Bacillati</taxon>
        <taxon>Bacillota</taxon>
        <taxon>Erysipelotrichia</taxon>
        <taxon>Erysipelotrichales</taxon>
        <taxon>Coprobacillaceae</taxon>
        <taxon>Coprobacillus</taxon>
    </lineage>
</organism>